<evidence type="ECO:0000313" key="2">
    <source>
        <dbReference type="EMBL" id="SEH74107.1"/>
    </source>
</evidence>
<keyword evidence="1" id="KW-0732">Signal</keyword>
<evidence type="ECO:0000313" key="3">
    <source>
        <dbReference type="Proteomes" id="UP000176204"/>
    </source>
</evidence>
<accession>A0A1H6KFL6</accession>
<proteinExistence type="predicted"/>
<name>A0A1H6KFL6_9BACT</name>
<evidence type="ECO:0000256" key="1">
    <source>
        <dbReference type="SAM" id="SignalP"/>
    </source>
</evidence>
<sequence length="321" mass="35723">MKIPGLLLCLCAFSACTQMQSAKKAPEISPNAGYDPTQIPQDGITTPINAAGPVGKKYSVQTEKDLMAIDNGMEEGDVTFTNADNPNEDIAAITAAFSKRGSMQDWTDKYTKALEYSRREGLPIIIWFHDSFLNPTSIKLGQELMDTGEFDTWAKNKIVRLKLDSGIRTRDPDDRSRGLDPDFINGKAAQFGVRTRPAVIVMSASGKVQGTLTGYDPGNGDAYLADLKRYVKMAEKDFIEFKKTLEPKGYRTWHGARDDTSLFAKLQKYDADQKLVWLREFDGRVTCTREQLLSQPDLDWIQLQKAAYEASSGKKKATAIP</sequence>
<reference evidence="3" key="1">
    <citation type="submission" date="2016-09" db="EMBL/GenBank/DDBJ databases">
        <authorList>
            <person name="Koehorst J."/>
        </authorList>
    </citation>
    <scope>NUCLEOTIDE SEQUENCE [LARGE SCALE GENOMIC DNA]</scope>
</reference>
<dbReference type="Gene3D" id="3.40.30.10">
    <property type="entry name" value="Glutaredoxin"/>
    <property type="match status" value="1"/>
</dbReference>
<feature type="signal peptide" evidence="1">
    <location>
        <begin position="1"/>
        <end position="17"/>
    </location>
</feature>
<keyword evidence="3" id="KW-1185">Reference proteome</keyword>
<organism evidence="2 3">
    <name type="scientific">Akkermansia glycaniphila</name>
    <dbReference type="NCBI Taxonomy" id="1679444"/>
    <lineage>
        <taxon>Bacteria</taxon>
        <taxon>Pseudomonadati</taxon>
        <taxon>Verrucomicrobiota</taxon>
        <taxon>Verrucomicrobiia</taxon>
        <taxon>Verrucomicrobiales</taxon>
        <taxon>Akkermansiaceae</taxon>
        <taxon>Akkermansia</taxon>
    </lineage>
</organism>
<protein>
    <submittedName>
        <fullName evidence="2">Thioredoxin-like fold</fullName>
    </submittedName>
</protein>
<dbReference type="PROSITE" id="PS51257">
    <property type="entry name" value="PROKAR_LIPOPROTEIN"/>
    <property type="match status" value="1"/>
</dbReference>
<dbReference type="SUPFAM" id="SSF52833">
    <property type="entry name" value="Thioredoxin-like"/>
    <property type="match status" value="1"/>
</dbReference>
<dbReference type="OrthoDB" id="198418at2"/>
<dbReference type="InterPro" id="IPR036249">
    <property type="entry name" value="Thioredoxin-like_sf"/>
</dbReference>
<dbReference type="STRING" id="1679444.PYTT_0371"/>
<dbReference type="AlphaFoldDB" id="A0A1H6KFL6"/>
<dbReference type="KEGG" id="agl:PYTT_0371"/>
<dbReference type="Proteomes" id="UP000176204">
    <property type="component" value="Chromosome I"/>
</dbReference>
<dbReference type="EMBL" id="LT629973">
    <property type="protein sequence ID" value="SEH74107.1"/>
    <property type="molecule type" value="Genomic_DNA"/>
</dbReference>
<feature type="chain" id="PRO_5009604443" evidence="1">
    <location>
        <begin position="18"/>
        <end position="321"/>
    </location>
</feature>
<gene>
    <name evidence="2" type="ORF">PYTT_0371</name>
</gene>
<dbReference type="RefSeq" id="WP_071133229.1">
    <property type="nucleotide sequence ID" value="NZ_LT629973.1"/>
</dbReference>